<dbReference type="RefSeq" id="WP_107376434.1">
    <property type="nucleotide sequence ID" value="NZ_CP045927.1"/>
</dbReference>
<comment type="caution">
    <text evidence="2">The sequence shown here is derived from an EMBL/GenBank/DDBJ whole genome shotgun (WGS) entry which is preliminary data.</text>
</comment>
<proteinExistence type="predicted"/>
<keyword evidence="1" id="KW-0812">Transmembrane</keyword>
<dbReference type="EMBL" id="WMFL01000079">
    <property type="protein sequence ID" value="NJI02597.1"/>
    <property type="molecule type" value="Genomic_DNA"/>
</dbReference>
<name>A0AAW9YSP6_9STAP</name>
<keyword evidence="1" id="KW-1133">Transmembrane helix</keyword>
<feature type="transmembrane region" description="Helical" evidence="1">
    <location>
        <begin position="12"/>
        <end position="31"/>
    </location>
</feature>
<keyword evidence="1" id="KW-0472">Membrane</keyword>
<feature type="transmembrane region" description="Helical" evidence="1">
    <location>
        <begin position="89"/>
        <end position="109"/>
    </location>
</feature>
<dbReference type="Proteomes" id="UP000646308">
    <property type="component" value="Unassembled WGS sequence"/>
</dbReference>
<evidence type="ECO:0000256" key="1">
    <source>
        <dbReference type="SAM" id="Phobius"/>
    </source>
</evidence>
<evidence type="ECO:0000313" key="2">
    <source>
        <dbReference type="EMBL" id="NJI02597.1"/>
    </source>
</evidence>
<accession>A0AAW9YSP6</accession>
<reference evidence="2" key="1">
    <citation type="submission" date="2019-11" db="EMBL/GenBank/DDBJ databases">
        <title>Whole genome comparisons of Staphylococcus agnetis isolates from cattle and chickens.</title>
        <authorList>
            <person name="Rhoads D."/>
            <person name="Shwani A."/>
            <person name="Adkins P."/>
            <person name="Calcutt M."/>
            <person name="Middleton J."/>
        </authorList>
    </citation>
    <scope>NUCLEOTIDE SEQUENCE</scope>
    <source>
        <strain evidence="2">1387</strain>
    </source>
</reference>
<dbReference type="AlphaFoldDB" id="A0AAW9YSP6"/>
<sequence>MERLKEELSGSAFSIIFFVIGIAILLIGLNMDANYMETHPRHPAFLSEKFLIGFVDGLWVAVVYLLSILVFIVTIVIAFKLNEWFTSKVASIIVVFLSIIMIILTVFLIQVPLVI</sequence>
<protein>
    <recommendedName>
        <fullName evidence="4">DUF1634 domain-containing protein</fullName>
    </recommendedName>
</protein>
<dbReference type="GeneID" id="57692352"/>
<gene>
    <name evidence="2" type="ORF">GLV84_07135</name>
</gene>
<feature type="transmembrane region" description="Helical" evidence="1">
    <location>
        <begin position="51"/>
        <end position="77"/>
    </location>
</feature>
<evidence type="ECO:0000313" key="3">
    <source>
        <dbReference type="Proteomes" id="UP000646308"/>
    </source>
</evidence>
<evidence type="ECO:0008006" key="4">
    <source>
        <dbReference type="Google" id="ProtNLM"/>
    </source>
</evidence>
<organism evidence="2 3">
    <name type="scientific">Staphylococcus agnetis</name>
    <dbReference type="NCBI Taxonomy" id="985762"/>
    <lineage>
        <taxon>Bacteria</taxon>
        <taxon>Bacillati</taxon>
        <taxon>Bacillota</taxon>
        <taxon>Bacilli</taxon>
        <taxon>Bacillales</taxon>
        <taxon>Staphylococcaceae</taxon>
        <taxon>Staphylococcus</taxon>
    </lineage>
</organism>